<dbReference type="Pfam" id="PF01656">
    <property type="entry name" value="CbiA"/>
    <property type="match status" value="1"/>
</dbReference>
<dbReference type="PANTHER" id="PTHR43384">
    <property type="entry name" value="SEPTUM SITE-DETERMINING PROTEIN MIND HOMOLOG, CHLOROPLASTIC-RELATED"/>
    <property type="match status" value="1"/>
</dbReference>
<gene>
    <name evidence="5" type="ORF">DAMO_1733</name>
</gene>
<dbReference type="InterPro" id="IPR050625">
    <property type="entry name" value="ParA/MinD_ATPase"/>
</dbReference>
<proteinExistence type="predicted"/>
<keyword evidence="1 3" id="KW-0547">Nucleotide-binding</keyword>
<dbReference type="Gene3D" id="3.40.50.300">
    <property type="entry name" value="P-loop containing nucleotide triphosphate hydrolases"/>
    <property type="match status" value="1"/>
</dbReference>
<feature type="binding site" evidence="3">
    <location>
        <begin position="31"/>
        <end position="38"/>
    </location>
    <ligand>
        <name>ATP</name>
        <dbReference type="ChEBI" id="CHEBI:30616"/>
    </ligand>
</feature>
<dbReference type="GO" id="GO:0009898">
    <property type="term" value="C:cytoplasmic side of plasma membrane"/>
    <property type="evidence" value="ECO:0007669"/>
    <property type="project" value="TreeGrafter"/>
</dbReference>
<dbReference type="Proteomes" id="UP000006898">
    <property type="component" value="Chromosome"/>
</dbReference>
<evidence type="ECO:0000313" key="6">
    <source>
        <dbReference type="Proteomes" id="UP000006898"/>
    </source>
</evidence>
<dbReference type="STRING" id="671143.DAMO_1733"/>
<dbReference type="HOGENOM" id="CLU_037612_0_0_0"/>
<dbReference type="CDD" id="cd02038">
    <property type="entry name" value="FlhG-like"/>
    <property type="match status" value="1"/>
</dbReference>
<evidence type="ECO:0000256" key="1">
    <source>
        <dbReference type="ARBA" id="ARBA00022741"/>
    </source>
</evidence>
<dbReference type="PANTHER" id="PTHR43384:SF4">
    <property type="entry name" value="CELLULOSE BIOSYNTHESIS PROTEIN BCSQ-RELATED"/>
    <property type="match status" value="1"/>
</dbReference>
<evidence type="ECO:0000256" key="2">
    <source>
        <dbReference type="ARBA" id="ARBA00022840"/>
    </source>
</evidence>
<dbReference type="PATRIC" id="fig|671143.5.peg.1531"/>
<dbReference type="InterPro" id="IPR033875">
    <property type="entry name" value="FlhG"/>
</dbReference>
<keyword evidence="2 3" id="KW-0067">ATP-binding</keyword>
<sequence>MRQMQDQASKLRGSAIATERGLRTIAITSGKGGVGKTSLAVNLGLLLAGEGHRVALLDGDMGLANVDVLLGLAPKFTLRHVVEGQKELHDIMLRGPNGLYVIPASRGVEAMANLAPADQARLLGRLGQLEGLVDILLLDTAAGISPNVLSLILAADEAIVVTVPEPTAITDAYAVIKVLSRHRADPRAGILINMVEGASQAEELFEQLQRVIRHFLKVEVGFVGHVLRDECVGRAVCEQKPFSVCFPYAKASRSLVDLAKTLTTSSGRAPQSEPFWDRIMYWTSQL</sequence>
<dbReference type="GO" id="GO:0005829">
    <property type="term" value="C:cytosol"/>
    <property type="evidence" value="ECO:0007669"/>
    <property type="project" value="TreeGrafter"/>
</dbReference>
<dbReference type="EMBL" id="FP565575">
    <property type="protein sequence ID" value="CBE68791.1"/>
    <property type="molecule type" value="Genomic_DNA"/>
</dbReference>
<dbReference type="SUPFAM" id="SSF52540">
    <property type="entry name" value="P-loop containing nucleoside triphosphate hydrolases"/>
    <property type="match status" value="1"/>
</dbReference>
<dbReference type="PIRSF" id="PIRSF003092">
    <property type="entry name" value="MinD"/>
    <property type="match status" value="1"/>
</dbReference>
<dbReference type="InterPro" id="IPR025501">
    <property type="entry name" value="MinD_FleN"/>
</dbReference>
<name>D5MGB0_METO1</name>
<protein>
    <submittedName>
        <fullName evidence="5">Cobyrinic acid a,c-diamide synthase</fullName>
    </submittedName>
</protein>
<evidence type="ECO:0000313" key="5">
    <source>
        <dbReference type="EMBL" id="CBE68791.1"/>
    </source>
</evidence>
<organism evidence="5 6">
    <name type="scientific">Methylomirabilis oxygeniifera</name>
    <dbReference type="NCBI Taxonomy" id="671143"/>
    <lineage>
        <taxon>Bacteria</taxon>
        <taxon>Candidatus Methylomirabilota</taxon>
        <taxon>Candidatus Methylomirabilia</taxon>
        <taxon>Candidatus Methylomirabilales</taxon>
        <taxon>Candidatus Methylomirabilaceae</taxon>
        <taxon>Candidatus Methylomirabilis</taxon>
    </lineage>
</organism>
<dbReference type="eggNOG" id="COG0455">
    <property type="taxonomic scope" value="Bacteria"/>
</dbReference>
<dbReference type="AlphaFoldDB" id="D5MGB0"/>
<evidence type="ECO:0000256" key="3">
    <source>
        <dbReference type="PIRSR" id="PIRSR003092-1"/>
    </source>
</evidence>
<dbReference type="InterPro" id="IPR027417">
    <property type="entry name" value="P-loop_NTPase"/>
</dbReference>
<dbReference type="GO" id="GO:0016887">
    <property type="term" value="F:ATP hydrolysis activity"/>
    <property type="evidence" value="ECO:0007669"/>
    <property type="project" value="TreeGrafter"/>
</dbReference>
<accession>D5MGB0</accession>
<dbReference type="GO" id="GO:0005524">
    <property type="term" value="F:ATP binding"/>
    <property type="evidence" value="ECO:0007669"/>
    <property type="project" value="UniProtKB-KW"/>
</dbReference>
<reference evidence="5 6" key="1">
    <citation type="journal article" date="2010" name="Nature">
        <title>Nitrite-driven anaerobic methane oxidation by oxygenic bacteria.</title>
        <authorList>
            <person name="Ettwig K.F."/>
            <person name="Butler M.K."/>
            <person name="Le Paslier D."/>
            <person name="Pelletier E."/>
            <person name="Mangenot S."/>
            <person name="Kuypers M.M.M."/>
            <person name="Schreiber F."/>
            <person name="Dutilh B.E."/>
            <person name="Zedelius J."/>
            <person name="de Beer D."/>
            <person name="Gloerich J."/>
            <person name="Wessels H.J.C.T."/>
            <person name="van Allen T."/>
            <person name="Luesken F."/>
            <person name="Wu M."/>
            <person name="van de Pas-Schoonen K.T."/>
            <person name="Op den Camp H.J.M."/>
            <person name="Janssen-Megens E.M."/>
            <person name="Francoijs K-J."/>
            <person name="Stunnenberg H."/>
            <person name="Weissenbach J."/>
            <person name="Jetten M.S.M."/>
            <person name="Strous M."/>
        </authorList>
    </citation>
    <scope>NUCLEOTIDE SEQUENCE [LARGE SCALE GENOMIC DNA]</scope>
</reference>
<evidence type="ECO:0000259" key="4">
    <source>
        <dbReference type="Pfam" id="PF01656"/>
    </source>
</evidence>
<feature type="domain" description="CobQ/CobB/MinD/ParA nucleotide binding" evidence="4">
    <location>
        <begin position="25"/>
        <end position="242"/>
    </location>
</feature>
<dbReference type="InterPro" id="IPR002586">
    <property type="entry name" value="CobQ/CobB/MinD/ParA_Nub-bd_dom"/>
</dbReference>
<dbReference type="KEGG" id="mox:DAMO_1733"/>
<dbReference type="GO" id="GO:0051782">
    <property type="term" value="P:negative regulation of cell division"/>
    <property type="evidence" value="ECO:0007669"/>
    <property type="project" value="TreeGrafter"/>
</dbReference>